<keyword evidence="2" id="KW-1185">Reference proteome</keyword>
<evidence type="ECO:0008006" key="3">
    <source>
        <dbReference type="Google" id="ProtNLM"/>
    </source>
</evidence>
<reference evidence="1 2" key="1">
    <citation type="journal article" date="2016" name="Sci. Rep.">
        <title>A novel ammonia-oxidizing archaeon from wastewater treatment plant: Its enrichment, physiological and genomic characteristics.</title>
        <authorList>
            <person name="Li Y."/>
            <person name="Ding K."/>
            <person name="Wen X."/>
            <person name="Zhang B."/>
            <person name="Shen B."/>
            <person name="Yang Y."/>
        </authorList>
    </citation>
    <scope>NUCLEOTIDE SEQUENCE [LARGE SCALE GENOMIC DNA]</scope>
    <source>
        <strain evidence="1 2">SAT1</strain>
    </source>
</reference>
<dbReference type="STRING" id="1603555.SU86_003635"/>
<dbReference type="AlphaFoldDB" id="A0A3G1B0F5"/>
<gene>
    <name evidence="1" type="ORF">SU86_003635</name>
</gene>
<evidence type="ECO:0000313" key="2">
    <source>
        <dbReference type="Proteomes" id="UP000266745"/>
    </source>
</evidence>
<dbReference type="EMBL" id="CP011097">
    <property type="protein sequence ID" value="AJZ75610.1"/>
    <property type="molecule type" value="Genomic_DNA"/>
</dbReference>
<name>A0A3G1B0F5_9ARCH</name>
<sequence length="112" mass="12833">MFFVSEISLAIRKTIFEKFNNADERFTNDEVFAELQKSGKIDSALTIDDMEQHFTELCDAGVMRNIAQNFTTQWFKLFDPLEQIKCNSCHAEIPINKSEEKNCPISSCNASI</sequence>
<protein>
    <recommendedName>
        <fullName evidence="3">ArsR family transcriptional regulator</fullName>
    </recommendedName>
</protein>
<accession>A0A3G1B0F5</accession>
<dbReference type="KEGG" id="tah:SU86_003635"/>
<proteinExistence type="predicted"/>
<dbReference type="Proteomes" id="UP000266745">
    <property type="component" value="Chromosome"/>
</dbReference>
<evidence type="ECO:0000313" key="1">
    <source>
        <dbReference type="EMBL" id="AJZ75610.1"/>
    </source>
</evidence>
<dbReference type="OrthoDB" id="10612at2157"/>
<organism evidence="1 2">
    <name type="scientific">Candidatus Nitrosotenuis cloacae</name>
    <dbReference type="NCBI Taxonomy" id="1603555"/>
    <lineage>
        <taxon>Archaea</taxon>
        <taxon>Nitrososphaerota</taxon>
        <taxon>Candidatus Nitrosotenuis</taxon>
    </lineage>
</organism>